<dbReference type="Proteomes" id="UP000601171">
    <property type="component" value="Unassembled WGS sequence"/>
</dbReference>
<dbReference type="RefSeq" id="WP_262430151.1">
    <property type="nucleotide sequence ID" value="NZ_JACRTG010000025.1"/>
</dbReference>
<organism evidence="1 2">
    <name type="scientific">Paratissierella segnis</name>
    <dbReference type="NCBI Taxonomy" id="2763679"/>
    <lineage>
        <taxon>Bacteria</taxon>
        <taxon>Bacillati</taxon>
        <taxon>Bacillota</taxon>
        <taxon>Tissierellia</taxon>
        <taxon>Tissierellales</taxon>
        <taxon>Tissierellaceae</taxon>
        <taxon>Paratissierella</taxon>
    </lineage>
</organism>
<dbReference type="AlphaFoldDB" id="A0A926EY84"/>
<evidence type="ECO:0000313" key="1">
    <source>
        <dbReference type="EMBL" id="MBC8588697.1"/>
    </source>
</evidence>
<reference evidence="1" key="1">
    <citation type="submission" date="2020-08" db="EMBL/GenBank/DDBJ databases">
        <title>Genome public.</title>
        <authorList>
            <person name="Liu C."/>
            <person name="Sun Q."/>
        </authorList>
    </citation>
    <scope>NUCLEOTIDE SEQUENCE</scope>
    <source>
        <strain evidence="1">BX21</strain>
    </source>
</reference>
<comment type="caution">
    <text evidence="1">The sequence shown here is derived from an EMBL/GenBank/DDBJ whole genome shotgun (WGS) entry which is preliminary data.</text>
</comment>
<dbReference type="EMBL" id="JACRTG010000025">
    <property type="protein sequence ID" value="MBC8588697.1"/>
    <property type="molecule type" value="Genomic_DNA"/>
</dbReference>
<sequence>MALPNKNVFNLYESLKYNFLFNNDINSIHILLNLYDLEENIRNIFPKYVSIRNLRKSINRALRKRRGSQLIALNLSNLVHEEINRLELFLYLEGYKTGYMNTRIVNDLERLTLKYYPIEYLYNNKYLFHFETSNNEVLELKKTINSDLNKEEKRYKRLYNLMYKYTYTAIKPKVFSLNKYLDKQMAMDLDLYDINIKEDVPLLTKDDLNEIYIELFKIILKNGFKLYKNAYWYGLNDRVLKRYR</sequence>
<proteinExistence type="predicted"/>
<name>A0A926EY84_9FIRM</name>
<gene>
    <name evidence="1" type="ORF">H8707_10705</name>
</gene>
<evidence type="ECO:0000313" key="2">
    <source>
        <dbReference type="Proteomes" id="UP000601171"/>
    </source>
</evidence>
<protein>
    <submittedName>
        <fullName evidence="1">Uncharacterized protein</fullName>
    </submittedName>
</protein>
<accession>A0A926EY84</accession>
<keyword evidence="2" id="KW-1185">Reference proteome</keyword>